<dbReference type="Proteomes" id="UP001283341">
    <property type="component" value="Unassembled WGS sequence"/>
</dbReference>
<reference evidence="2" key="1">
    <citation type="journal article" date="2023" name="Mol. Phylogenet. Evol.">
        <title>Genome-scale phylogeny and comparative genomics of the fungal order Sordariales.</title>
        <authorList>
            <person name="Hensen N."/>
            <person name="Bonometti L."/>
            <person name="Westerberg I."/>
            <person name="Brannstrom I.O."/>
            <person name="Guillou S."/>
            <person name="Cros-Aarteil S."/>
            <person name="Calhoun S."/>
            <person name="Haridas S."/>
            <person name="Kuo A."/>
            <person name="Mondo S."/>
            <person name="Pangilinan J."/>
            <person name="Riley R."/>
            <person name="LaButti K."/>
            <person name="Andreopoulos B."/>
            <person name="Lipzen A."/>
            <person name="Chen C."/>
            <person name="Yan M."/>
            <person name="Daum C."/>
            <person name="Ng V."/>
            <person name="Clum A."/>
            <person name="Steindorff A."/>
            <person name="Ohm R.A."/>
            <person name="Martin F."/>
            <person name="Silar P."/>
            <person name="Natvig D.O."/>
            <person name="Lalanne C."/>
            <person name="Gautier V."/>
            <person name="Ament-Velasquez S.L."/>
            <person name="Kruys A."/>
            <person name="Hutchinson M.I."/>
            <person name="Powell A.J."/>
            <person name="Barry K."/>
            <person name="Miller A.N."/>
            <person name="Grigoriev I.V."/>
            <person name="Debuchy R."/>
            <person name="Gladieux P."/>
            <person name="Hiltunen Thoren M."/>
            <person name="Johannesson H."/>
        </authorList>
    </citation>
    <scope>NUCLEOTIDE SEQUENCE</scope>
    <source>
        <strain evidence="2">CBS 118394</strain>
    </source>
</reference>
<proteinExistence type="predicted"/>
<feature type="region of interest" description="Disordered" evidence="1">
    <location>
        <begin position="181"/>
        <end position="201"/>
    </location>
</feature>
<name>A0AAE0IU84_9PEZI</name>
<dbReference type="EMBL" id="JAUEDM010000001">
    <property type="protein sequence ID" value="KAK3331359.1"/>
    <property type="molecule type" value="Genomic_DNA"/>
</dbReference>
<evidence type="ECO:0008006" key="4">
    <source>
        <dbReference type="Google" id="ProtNLM"/>
    </source>
</evidence>
<accession>A0AAE0IU84</accession>
<evidence type="ECO:0000256" key="1">
    <source>
        <dbReference type="SAM" id="MobiDB-lite"/>
    </source>
</evidence>
<keyword evidence="3" id="KW-1185">Reference proteome</keyword>
<comment type="caution">
    <text evidence="2">The sequence shown here is derived from an EMBL/GenBank/DDBJ whole genome shotgun (WGS) entry which is preliminary data.</text>
</comment>
<protein>
    <recommendedName>
        <fullName evidence="4">Helitron helicase-like domain-containing protein</fullName>
    </recommendedName>
</protein>
<evidence type="ECO:0000313" key="2">
    <source>
        <dbReference type="EMBL" id="KAK3331359.1"/>
    </source>
</evidence>
<dbReference type="AlphaFoldDB" id="A0AAE0IU84"/>
<organism evidence="2 3">
    <name type="scientific">Apodospora peruviana</name>
    <dbReference type="NCBI Taxonomy" id="516989"/>
    <lineage>
        <taxon>Eukaryota</taxon>
        <taxon>Fungi</taxon>
        <taxon>Dikarya</taxon>
        <taxon>Ascomycota</taxon>
        <taxon>Pezizomycotina</taxon>
        <taxon>Sordariomycetes</taxon>
        <taxon>Sordariomycetidae</taxon>
        <taxon>Sordariales</taxon>
        <taxon>Lasiosphaeriaceae</taxon>
        <taxon>Apodospora</taxon>
    </lineage>
</organism>
<sequence length="201" mass="22125">MTTDDSCAARPFRVINQPWITQIVRVSVSGLPFLAGLSPPFSAGSDTLGKYMPSGPDVSVRPSLGTECCGVDGSVEAITRCHGWEAAICKPGRPYSDPRVNDRGSLHLHGLLWLEGNMELPSLVDDMANRDEEEYRAQVVRYLDSVFHESLDEEAGKAVRKERVWIIISGLLVGLKRLGRSSRRPDSRRTACPRSDGTTRS</sequence>
<reference evidence="2" key="2">
    <citation type="submission" date="2023-06" db="EMBL/GenBank/DDBJ databases">
        <authorList>
            <consortium name="Lawrence Berkeley National Laboratory"/>
            <person name="Haridas S."/>
            <person name="Hensen N."/>
            <person name="Bonometti L."/>
            <person name="Westerberg I."/>
            <person name="Brannstrom I.O."/>
            <person name="Guillou S."/>
            <person name="Cros-Aarteil S."/>
            <person name="Calhoun S."/>
            <person name="Kuo A."/>
            <person name="Mondo S."/>
            <person name="Pangilinan J."/>
            <person name="Riley R."/>
            <person name="Labutti K."/>
            <person name="Andreopoulos B."/>
            <person name="Lipzen A."/>
            <person name="Chen C."/>
            <person name="Yanf M."/>
            <person name="Daum C."/>
            <person name="Ng V."/>
            <person name="Clum A."/>
            <person name="Steindorff A."/>
            <person name="Ohm R."/>
            <person name="Martin F."/>
            <person name="Silar P."/>
            <person name="Natvig D."/>
            <person name="Lalanne C."/>
            <person name="Gautier V."/>
            <person name="Ament-Velasquez S.L."/>
            <person name="Kruys A."/>
            <person name="Hutchinson M.I."/>
            <person name="Powell A.J."/>
            <person name="Barry K."/>
            <person name="Miller A.N."/>
            <person name="Grigoriev I.V."/>
            <person name="Debuchy R."/>
            <person name="Gladieux P."/>
            <person name="Thoren M.H."/>
            <person name="Johannesson H."/>
        </authorList>
    </citation>
    <scope>NUCLEOTIDE SEQUENCE</scope>
    <source>
        <strain evidence="2">CBS 118394</strain>
    </source>
</reference>
<evidence type="ECO:0000313" key="3">
    <source>
        <dbReference type="Proteomes" id="UP001283341"/>
    </source>
</evidence>
<gene>
    <name evidence="2" type="ORF">B0H66DRAFT_613716</name>
</gene>